<accession>A0AAV2BPM2</accession>
<evidence type="ECO:0000313" key="4">
    <source>
        <dbReference type="Proteomes" id="UP001497382"/>
    </source>
</evidence>
<dbReference type="EMBL" id="CAXIEN010000420">
    <property type="protein sequence ID" value="CAL1297318.1"/>
    <property type="molecule type" value="Genomic_DNA"/>
</dbReference>
<feature type="compositionally biased region" description="Acidic residues" evidence="2">
    <location>
        <begin position="134"/>
        <end position="143"/>
    </location>
</feature>
<gene>
    <name evidence="3" type="ORF">LARSCL_LOCUS20242</name>
</gene>
<keyword evidence="1" id="KW-0175">Coiled coil</keyword>
<name>A0AAV2BPM2_9ARAC</name>
<evidence type="ECO:0000313" key="3">
    <source>
        <dbReference type="EMBL" id="CAL1297318.1"/>
    </source>
</evidence>
<organism evidence="3 4">
    <name type="scientific">Larinioides sclopetarius</name>
    <dbReference type="NCBI Taxonomy" id="280406"/>
    <lineage>
        <taxon>Eukaryota</taxon>
        <taxon>Metazoa</taxon>
        <taxon>Ecdysozoa</taxon>
        <taxon>Arthropoda</taxon>
        <taxon>Chelicerata</taxon>
        <taxon>Arachnida</taxon>
        <taxon>Araneae</taxon>
        <taxon>Araneomorphae</taxon>
        <taxon>Entelegynae</taxon>
        <taxon>Araneoidea</taxon>
        <taxon>Araneidae</taxon>
        <taxon>Larinioides</taxon>
    </lineage>
</organism>
<feature type="region of interest" description="Disordered" evidence="2">
    <location>
        <begin position="121"/>
        <end position="200"/>
    </location>
</feature>
<proteinExistence type="predicted"/>
<reference evidence="3 4" key="1">
    <citation type="submission" date="2024-04" db="EMBL/GenBank/DDBJ databases">
        <authorList>
            <person name="Rising A."/>
            <person name="Reimegard J."/>
            <person name="Sonavane S."/>
            <person name="Akerstrom W."/>
            <person name="Nylinder S."/>
            <person name="Hedman E."/>
            <person name="Kallberg Y."/>
        </authorList>
    </citation>
    <scope>NUCLEOTIDE SEQUENCE [LARGE SCALE GENOMIC DNA]</scope>
</reference>
<sequence length="724" mass="84564">MDFNECNLRQLLELALRFPQIGAVNFKILYLILKTIIKKQGIECLTPKYTFEYESSSDSSEEDTRILTQSKSSDEIDEEKERKMVEMEKELFELNEIVKQLSDRISELEARPAQEVIKVKESEFLSDKDQEPSLSDEDQEPSPEETKEEHEITEELVPKTHTENELEKKASDEDVLKLPSEDEETKKMSETEKKKEPRKKFSWHVDQSVVNKVQDLKKEIESLKESDQKEIWIEMQLLQVSNDFVVKRCDELSQDFETVMNGYSNLGMQVDELEKIVNKEIKIEDDLERLKEQMDKLETYVYPGKHKPSKEEEEELQDEEEEATELAVKDTEEAEKINITELQGQVEIPATEVIIQEEETDAPFRGTVQRKLHRAAKAITLLQDMQRTQKEGRLVKAKEMEAFRELRHREDEEDEPQLSAESFEMLLPPSQRVSIEHPKSAPGKATLLFGDDKASQELKERIVMYIKSRLEEMETQFMDKMHLVEISIIQLQNENEVLREELHVLRTRLAVAETHQNKFEGRLIAVEEKAILNDHHIEEMMIAIDKKADRSDVMQGMSKKDMSMLEDRMLKINETTLLDIEELRSFLKDYTIKIRDELDEKVSGFDMDCRLEPLAGRLKRLEKNLKDVSLKARVLECQTMGPIEVKRYLHCEDGKRIKPVRRPISNWTSAAQSEMSIYHDRFFEGENAEKIEADVRKRMEDAVFRDSKHLIGGAYTKTKVARSN</sequence>
<protein>
    <submittedName>
        <fullName evidence="3">Uncharacterized protein</fullName>
    </submittedName>
</protein>
<feature type="coiled-coil region" evidence="1">
    <location>
        <begin position="481"/>
        <end position="508"/>
    </location>
</feature>
<feature type="region of interest" description="Disordered" evidence="2">
    <location>
        <begin position="53"/>
        <end position="82"/>
    </location>
</feature>
<evidence type="ECO:0000256" key="1">
    <source>
        <dbReference type="SAM" id="Coils"/>
    </source>
</evidence>
<keyword evidence="4" id="KW-1185">Reference proteome</keyword>
<dbReference type="Proteomes" id="UP001497382">
    <property type="component" value="Unassembled WGS sequence"/>
</dbReference>
<evidence type="ECO:0000256" key="2">
    <source>
        <dbReference type="SAM" id="MobiDB-lite"/>
    </source>
</evidence>
<dbReference type="AlphaFoldDB" id="A0AAV2BPM2"/>
<feature type="compositionally biased region" description="Basic and acidic residues" evidence="2">
    <location>
        <begin position="121"/>
        <end position="131"/>
    </location>
</feature>
<feature type="coiled-coil region" evidence="1">
    <location>
        <begin position="273"/>
        <end position="333"/>
    </location>
</feature>
<comment type="caution">
    <text evidence="3">The sequence shown here is derived from an EMBL/GenBank/DDBJ whole genome shotgun (WGS) entry which is preliminary data.</text>
</comment>
<feature type="compositionally biased region" description="Basic and acidic residues" evidence="2">
    <location>
        <begin position="156"/>
        <end position="195"/>
    </location>
</feature>